<evidence type="ECO:0000256" key="5">
    <source>
        <dbReference type="PIRSR" id="PIRSR600917-52"/>
    </source>
</evidence>
<evidence type="ECO:0000256" key="3">
    <source>
        <dbReference type="ARBA" id="ARBA00022801"/>
    </source>
</evidence>
<dbReference type="PANTHER" id="PTHR42693:SF53">
    <property type="entry name" value="ENDO-4-O-SULFATASE"/>
    <property type="match status" value="1"/>
</dbReference>
<dbReference type="InterPro" id="IPR000917">
    <property type="entry name" value="Sulfatase_N"/>
</dbReference>
<feature type="modified residue" description="3-oxoalanine (Ser)" evidence="5">
    <location>
        <position position="80"/>
    </location>
</feature>
<dbReference type="InterPro" id="IPR017850">
    <property type="entry name" value="Alkaline_phosphatase_core_sf"/>
</dbReference>
<dbReference type="PANTHER" id="PTHR42693">
    <property type="entry name" value="ARYLSULFATASE FAMILY MEMBER"/>
    <property type="match status" value="1"/>
</dbReference>
<dbReference type="GO" id="GO:0004065">
    <property type="term" value="F:arylsulfatase activity"/>
    <property type="evidence" value="ECO:0007669"/>
    <property type="project" value="TreeGrafter"/>
</dbReference>
<keyword evidence="3" id="KW-0378">Hydrolase</keyword>
<evidence type="ECO:0000256" key="2">
    <source>
        <dbReference type="ARBA" id="ARBA00022723"/>
    </source>
</evidence>
<evidence type="ECO:0000313" key="8">
    <source>
        <dbReference type="Proteomes" id="UP000294830"/>
    </source>
</evidence>
<reference evidence="7 8" key="1">
    <citation type="submission" date="2019-03" db="EMBL/GenBank/DDBJ databases">
        <title>Genomic Encyclopedia of Archaeal and Bacterial Type Strains, Phase II (KMG-II): from individual species to whole genera.</title>
        <authorList>
            <person name="Goeker M."/>
        </authorList>
    </citation>
    <scope>NUCLEOTIDE SEQUENCE [LARGE SCALE GENOMIC DNA]</scope>
    <source>
        <strain evidence="7 8">RL-C</strain>
    </source>
</reference>
<comment type="PTM">
    <text evidence="5">The conversion to 3-oxoalanine (also known as C-formylglycine, FGly), of a serine or cysteine residue in prokaryotes and of a cysteine residue in eukaryotes, is critical for catalytic activity.</text>
</comment>
<gene>
    <name evidence="7" type="ORF">CLV25_11055</name>
</gene>
<dbReference type="RefSeq" id="WP_131839654.1">
    <property type="nucleotide sequence ID" value="NZ_SLWB01000010.1"/>
</dbReference>
<dbReference type="PROSITE" id="PS00523">
    <property type="entry name" value="SULFATASE_1"/>
    <property type="match status" value="1"/>
</dbReference>
<dbReference type="Proteomes" id="UP000294830">
    <property type="component" value="Unassembled WGS sequence"/>
</dbReference>
<protein>
    <submittedName>
        <fullName evidence="7">Arylsulfatase A-like enzyme</fullName>
    </submittedName>
</protein>
<comment type="caution">
    <text evidence="7">The sequence shown here is derived from an EMBL/GenBank/DDBJ whole genome shotgun (WGS) entry which is preliminary data.</text>
</comment>
<name>A0A4R2EEV6_9BACT</name>
<keyword evidence="8" id="KW-1185">Reference proteome</keyword>
<evidence type="ECO:0000313" key="7">
    <source>
        <dbReference type="EMBL" id="TCN65666.1"/>
    </source>
</evidence>
<dbReference type="SUPFAM" id="SSF53649">
    <property type="entry name" value="Alkaline phosphatase-like"/>
    <property type="match status" value="1"/>
</dbReference>
<dbReference type="AlphaFoldDB" id="A0A4R2EEV6"/>
<sequence>MSNKELLAAGLLLSTVPSFAAKGEKKAKVQKPNIIFILADDMGYGDLSCYGQQKYTTPNLDALASSGVRFTNHYTGSSVSAPSRCALLTGMHTGHAAIRGNKEIDPEGQQPMPASTITIAKLLKDAGYKTGLTGKWGLGYPGSESDPNHMGFDYFFGYNCQYQAHFAFPEHLWENNKKVEYPENKGMARKTWSQEEIMNHAKSFIKSNSKNPFFLYLAVTVPHAEMVLPEKYLKDFIGKYPEKPFPGQHYGKQDYPHAAYAAMVTWLDGQVGELKSLLKAQGIDENTVIMFASDNGPHVEGGNDPYFFNSNGGYRGVKRDLYEGGVRTPLIVSWPKSIKGGQVSNHVGAFWDIMPTICDITSIKAPKNIDGISFTPALFGKKTKEHEYLYWEFHEMGKRQAIRMGKWKAVRLNIAIPEKTKTELYDLSSDPYEKVDVAKSNPEVMKKMETIFLTARTSNPYWDL</sequence>
<dbReference type="GO" id="GO:0046872">
    <property type="term" value="F:metal ion binding"/>
    <property type="evidence" value="ECO:0007669"/>
    <property type="project" value="UniProtKB-KW"/>
</dbReference>
<accession>A0A4R2EEV6</accession>
<feature type="domain" description="Sulfatase N-terminal" evidence="6">
    <location>
        <begin position="32"/>
        <end position="361"/>
    </location>
</feature>
<evidence type="ECO:0000259" key="6">
    <source>
        <dbReference type="Pfam" id="PF00884"/>
    </source>
</evidence>
<dbReference type="Gene3D" id="3.30.1120.10">
    <property type="match status" value="1"/>
</dbReference>
<evidence type="ECO:0000256" key="4">
    <source>
        <dbReference type="ARBA" id="ARBA00022837"/>
    </source>
</evidence>
<evidence type="ECO:0000256" key="1">
    <source>
        <dbReference type="ARBA" id="ARBA00008779"/>
    </source>
</evidence>
<organism evidence="7 8">
    <name type="scientific">Acetobacteroides hydrogenigenes</name>
    <dbReference type="NCBI Taxonomy" id="979970"/>
    <lineage>
        <taxon>Bacteria</taxon>
        <taxon>Pseudomonadati</taxon>
        <taxon>Bacteroidota</taxon>
        <taxon>Bacteroidia</taxon>
        <taxon>Bacteroidales</taxon>
        <taxon>Rikenellaceae</taxon>
        <taxon>Acetobacteroides</taxon>
    </lineage>
</organism>
<dbReference type="CDD" id="cd16145">
    <property type="entry name" value="ARS_like"/>
    <property type="match status" value="1"/>
</dbReference>
<dbReference type="Pfam" id="PF00884">
    <property type="entry name" value="Sulfatase"/>
    <property type="match status" value="1"/>
</dbReference>
<dbReference type="OrthoDB" id="9765065at2"/>
<keyword evidence="4" id="KW-0106">Calcium</keyword>
<dbReference type="InterPro" id="IPR024607">
    <property type="entry name" value="Sulfatase_CS"/>
</dbReference>
<dbReference type="InterPro" id="IPR050738">
    <property type="entry name" value="Sulfatase"/>
</dbReference>
<keyword evidence="2" id="KW-0479">Metal-binding</keyword>
<comment type="similarity">
    <text evidence="1">Belongs to the sulfatase family.</text>
</comment>
<proteinExistence type="inferred from homology"/>
<dbReference type="EMBL" id="SLWB01000010">
    <property type="protein sequence ID" value="TCN65666.1"/>
    <property type="molecule type" value="Genomic_DNA"/>
</dbReference>
<dbReference type="Gene3D" id="3.40.720.10">
    <property type="entry name" value="Alkaline Phosphatase, subunit A"/>
    <property type="match status" value="1"/>
</dbReference>